<keyword evidence="6 9" id="KW-0648">Protein biosynthesis</keyword>
<feature type="compositionally biased region" description="Basic residues" evidence="11">
    <location>
        <begin position="337"/>
        <end position="354"/>
    </location>
</feature>
<comment type="similarity">
    <text evidence="1 9 10">Belongs to the TRAFAC class translation factor GTPase superfamily. Classic translation factor GTPase family. IF-2 subfamily.</text>
</comment>
<dbReference type="Gene3D" id="1.10.10.2480">
    <property type="match status" value="1"/>
</dbReference>
<feature type="region of interest" description="Disordered" evidence="11">
    <location>
        <begin position="308"/>
        <end position="358"/>
    </location>
</feature>
<dbReference type="InterPro" id="IPR009000">
    <property type="entry name" value="Transl_B-barrel_sf"/>
</dbReference>
<feature type="region of interest" description="G-domain" evidence="9">
    <location>
        <begin position="449"/>
        <end position="597"/>
    </location>
</feature>
<dbReference type="InterPro" id="IPR023115">
    <property type="entry name" value="TIF_IF2_dom3"/>
</dbReference>
<dbReference type="GO" id="GO:0003743">
    <property type="term" value="F:translation initiation factor activity"/>
    <property type="evidence" value="ECO:0007669"/>
    <property type="project" value="UniProtKB-UniRule"/>
</dbReference>
<dbReference type="Gene3D" id="3.40.50.300">
    <property type="entry name" value="P-loop containing nucleotide triphosphate hydrolases"/>
    <property type="match status" value="1"/>
</dbReference>
<feature type="compositionally biased region" description="Gly residues" evidence="11">
    <location>
        <begin position="322"/>
        <end position="336"/>
    </location>
</feature>
<feature type="binding site" evidence="9">
    <location>
        <begin position="555"/>
        <end position="558"/>
    </location>
    <ligand>
        <name>GTP</name>
        <dbReference type="ChEBI" id="CHEBI:37565"/>
    </ligand>
</feature>
<dbReference type="FunFam" id="3.40.50.300:FF:000019">
    <property type="entry name" value="Translation initiation factor IF-2"/>
    <property type="match status" value="1"/>
</dbReference>
<evidence type="ECO:0000256" key="10">
    <source>
        <dbReference type="RuleBase" id="RU000644"/>
    </source>
</evidence>
<evidence type="ECO:0000256" key="5">
    <source>
        <dbReference type="ARBA" id="ARBA00022741"/>
    </source>
</evidence>
<dbReference type="SUPFAM" id="SSF52540">
    <property type="entry name" value="P-loop containing nucleoside triphosphate hydrolases"/>
    <property type="match status" value="1"/>
</dbReference>
<dbReference type="Pfam" id="PF00009">
    <property type="entry name" value="GTP_EFTU"/>
    <property type="match status" value="1"/>
</dbReference>
<feature type="compositionally biased region" description="Basic and acidic residues" evidence="11">
    <location>
        <begin position="308"/>
        <end position="318"/>
    </location>
</feature>
<evidence type="ECO:0000256" key="11">
    <source>
        <dbReference type="SAM" id="MobiDB-lite"/>
    </source>
</evidence>
<evidence type="ECO:0000313" key="13">
    <source>
        <dbReference type="EMBL" id="CAA6804924.1"/>
    </source>
</evidence>
<comment type="subcellular location">
    <subcellularLocation>
        <location evidence="9">Cytoplasm</location>
    </subcellularLocation>
</comment>
<sequence length="948" mass="103608">MDRVKIQEIAVEAGASNAVLIEKAKELGYDVKVANSTVTVEEAGILVDYVINGVKPKPVKPKPKIVKKVAVKTEVKEKEIAVKTVEQEVQVAKETIIKEEAPKVRPTARKTSRKRGSITATPKKKEVPKIVEEVKILEEETVVEVEKVQAEPEVVAEVAKEVEVPISEEVKKSEEIKSSEVVEENIPKEEVVEEKPVVEKPKARRKRIGITVVKKADRDKPKIRIIEERRPVVVENKSKPRGMPTPPSKKKIKKIATAKESGEKLDFMSNTGFGNSYGRNQVTEVEEEPEVLMLDFSDKNIYEDMMKQEAKRKEEAKKRAAAGGGQQQNRGRGGQGGRRKPSGLRRGGGKRKKYIKEESTGPITSIEIPENVRVYEFAEKVGRSTGEVIKVLFTLGTMFTQNDFLDKDSIEILAEEFEVEVHTIDPLDALDYVKVYDSEEDENPEERAPIITIMGHVDHGKTSLLDRIRQTKVADKEAGGITQHVGAYQVTKDGKKISFIDTPGHAAFTEMRSRGAQATDIVIIVVAADDGVKQQTKEAVSHAKAAGVPIVVAINKMDKEAANPELVKGQLAELEITPIEWGGEHEFVPVSAHSGAGIDELLETLLLTAEVLELEADPGRNAKAIVVESSLEKGFGATANVIVHNGTLNVGDAFVVGTKFGKVKTMILDDGTRAKSIAPSTPAAIVGLSEVPNAGDVLIVMDSEKEARELADKRAEYTRTKELSKSTKVTIDDLSAIIKEGNLKSLPVIIKTDVQGSLEAIKGTLSELKNEEVKVNVIHEGVGGVTESDVQLADASEHSIILGFNVRPTGAVKKRAKELGVEIKTYSIIYELLDDVKALLGGMMSPTISEEVTGQAEVRETFTVAKVGTIAGCKVSDGTIVRNAGARLIRDGVVVYTTTISSLKRFNDDVKEVKNGFECGIMLHNYNDIKDGDVIETFKMVEEQVKLD</sequence>
<dbReference type="Gene3D" id="3.40.50.10050">
    <property type="entry name" value="Translation initiation factor IF- 2, domain 3"/>
    <property type="match status" value="1"/>
</dbReference>
<dbReference type="InterPro" id="IPR036925">
    <property type="entry name" value="TIF_IF2_dom3_sf"/>
</dbReference>
<dbReference type="SUPFAM" id="SSF52156">
    <property type="entry name" value="Initiation factor IF2/eIF5b, domain 3"/>
    <property type="match status" value="1"/>
</dbReference>
<evidence type="ECO:0000256" key="6">
    <source>
        <dbReference type="ARBA" id="ARBA00022917"/>
    </source>
</evidence>
<dbReference type="InterPro" id="IPR044145">
    <property type="entry name" value="IF2_II"/>
</dbReference>
<dbReference type="PANTHER" id="PTHR43381:SF5">
    <property type="entry name" value="TR-TYPE G DOMAIN-CONTAINING PROTEIN"/>
    <property type="match status" value="1"/>
</dbReference>
<dbReference type="HAMAP" id="MF_00100_B">
    <property type="entry name" value="IF_2_B"/>
    <property type="match status" value="1"/>
</dbReference>
<feature type="binding site" evidence="9">
    <location>
        <begin position="501"/>
        <end position="505"/>
    </location>
    <ligand>
        <name>GTP</name>
        <dbReference type="ChEBI" id="CHEBI:37565"/>
    </ligand>
</feature>
<dbReference type="InterPro" id="IPR000795">
    <property type="entry name" value="T_Tr_GTP-bd_dom"/>
</dbReference>
<dbReference type="EMBL" id="CACVAU010000015">
    <property type="protein sequence ID" value="CAA6804924.1"/>
    <property type="molecule type" value="Genomic_DNA"/>
</dbReference>
<dbReference type="InterPro" id="IPR027417">
    <property type="entry name" value="P-loop_NTPase"/>
</dbReference>
<dbReference type="InterPro" id="IPR000178">
    <property type="entry name" value="TF_IF2_bacterial-like"/>
</dbReference>
<dbReference type="SUPFAM" id="SSF50447">
    <property type="entry name" value="Translation proteins"/>
    <property type="match status" value="2"/>
</dbReference>
<dbReference type="PANTHER" id="PTHR43381">
    <property type="entry name" value="TRANSLATION INITIATION FACTOR IF-2-RELATED"/>
    <property type="match status" value="1"/>
</dbReference>
<dbReference type="NCBIfam" id="TIGR00487">
    <property type="entry name" value="IF-2"/>
    <property type="match status" value="1"/>
</dbReference>
<gene>
    <name evidence="9" type="primary">infB</name>
    <name evidence="13" type="ORF">HELGO_WM11891</name>
</gene>
<evidence type="ECO:0000256" key="1">
    <source>
        <dbReference type="ARBA" id="ARBA00007733"/>
    </source>
</evidence>
<evidence type="ECO:0000256" key="3">
    <source>
        <dbReference type="ARBA" id="ARBA00022490"/>
    </source>
</evidence>
<evidence type="ECO:0000256" key="4">
    <source>
        <dbReference type="ARBA" id="ARBA00022540"/>
    </source>
</evidence>
<dbReference type="PROSITE" id="PS51722">
    <property type="entry name" value="G_TR_2"/>
    <property type="match status" value="1"/>
</dbReference>
<proteinExistence type="inferred from homology"/>
<keyword evidence="4 9" id="KW-0396">Initiation factor</keyword>
<dbReference type="NCBIfam" id="TIGR00231">
    <property type="entry name" value="small_GTP"/>
    <property type="match status" value="1"/>
</dbReference>
<dbReference type="Pfam" id="PF22042">
    <property type="entry name" value="EF-G_D2"/>
    <property type="match status" value="1"/>
</dbReference>
<dbReference type="GO" id="GO:0005829">
    <property type="term" value="C:cytosol"/>
    <property type="evidence" value="ECO:0007669"/>
    <property type="project" value="TreeGrafter"/>
</dbReference>
<dbReference type="Pfam" id="PF11987">
    <property type="entry name" value="IF-2"/>
    <property type="match status" value="1"/>
</dbReference>
<protein>
    <recommendedName>
        <fullName evidence="2 9">Translation initiation factor IF-2</fullName>
    </recommendedName>
</protein>
<dbReference type="CDD" id="cd03702">
    <property type="entry name" value="IF2_mtIF2_II"/>
    <property type="match status" value="1"/>
</dbReference>
<dbReference type="CDD" id="cd03692">
    <property type="entry name" value="mtIF2_IVc"/>
    <property type="match status" value="1"/>
</dbReference>
<feature type="compositionally biased region" description="Polar residues" evidence="11">
    <location>
        <begin position="268"/>
        <end position="278"/>
    </location>
</feature>
<evidence type="ECO:0000256" key="9">
    <source>
        <dbReference type="HAMAP-Rule" id="MF_00100"/>
    </source>
</evidence>
<dbReference type="AlphaFoldDB" id="A0A6S6SNQ5"/>
<evidence type="ECO:0000256" key="7">
    <source>
        <dbReference type="ARBA" id="ARBA00023134"/>
    </source>
</evidence>
<dbReference type="GO" id="GO:0003924">
    <property type="term" value="F:GTPase activity"/>
    <property type="evidence" value="ECO:0007669"/>
    <property type="project" value="UniProtKB-UniRule"/>
</dbReference>
<evidence type="ECO:0000256" key="2">
    <source>
        <dbReference type="ARBA" id="ARBA00020675"/>
    </source>
</evidence>
<organism evidence="13">
    <name type="scientific">uncultured Sulfurovum sp</name>
    <dbReference type="NCBI Taxonomy" id="269237"/>
    <lineage>
        <taxon>Bacteria</taxon>
        <taxon>Pseudomonadati</taxon>
        <taxon>Campylobacterota</taxon>
        <taxon>Epsilonproteobacteria</taxon>
        <taxon>Campylobacterales</taxon>
        <taxon>Sulfurovaceae</taxon>
        <taxon>Sulfurovum</taxon>
        <taxon>environmental samples</taxon>
    </lineage>
</organism>
<accession>A0A6S6SNQ5</accession>
<comment type="function">
    <text evidence="8 9 10">One of the essential components for the initiation of protein synthesis. Protects formylmethionyl-tRNA from spontaneous hydrolysis and promotes its binding to the 30S ribosomal subunits. Also involved in the hydrolysis of GTP during the formation of the 70S ribosomal complex.</text>
</comment>
<dbReference type="GO" id="GO:0005525">
    <property type="term" value="F:GTP binding"/>
    <property type="evidence" value="ECO:0007669"/>
    <property type="project" value="UniProtKB-KW"/>
</dbReference>
<reference evidence="13" key="1">
    <citation type="submission" date="2020-01" db="EMBL/GenBank/DDBJ databases">
        <authorList>
            <person name="Meier V. D."/>
            <person name="Meier V D."/>
        </authorList>
    </citation>
    <scope>NUCLEOTIDE SEQUENCE</scope>
    <source>
        <strain evidence="13">HLG_WM_MAG_05</strain>
    </source>
</reference>
<feature type="domain" description="Tr-type G" evidence="12">
    <location>
        <begin position="446"/>
        <end position="613"/>
    </location>
</feature>
<feature type="binding site" evidence="9">
    <location>
        <begin position="455"/>
        <end position="462"/>
    </location>
    <ligand>
        <name>GTP</name>
        <dbReference type="ChEBI" id="CHEBI:37565"/>
    </ligand>
</feature>
<evidence type="ECO:0000259" key="12">
    <source>
        <dbReference type="PROSITE" id="PS51722"/>
    </source>
</evidence>
<feature type="region of interest" description="Disordered" evidence="11">
    <location>
        <begin position="235"/>
        <end position="278"/>
    </location>
</feature>
<dbReference type="FunFam" id="2.40.30.10:FF:000054">
    <property type="entry name" value="Translation initiation factor IF-2"/>
    <property type="match status" value="1"/>
</dbReference>
<dbReference type="InterPro" id="IPR053905">
    <property type="entry name" value="EF-G-like_DII"/>
</dbReference>
<dbReference type="InterPro" id="IPR006847">
    <property type="entry name" value="IF2_N"/>
</dbReference>
<dbReference type="FunFam" id="2.40.30.10:FF:000008">
    <property type="entry name" value="Translation initiation factor IF-2"/>
    <property type="match status" value="1"/>
</dbReference>
<dbReference type="FunFam" id="3.40.50.10050:FF:000001">
    <property type="entry name" value="Translation initiation factor IF-2"/>
    <property type="match status" value="1"/>
</dbReference>
<name>A0A6S6SNQ5_9BACT</name>
<keyword evidence="3 9" id="KW-0963">Cytoplasm</keyword>
<dbReference type="CDD" id="cd01887">
    <property type="entry name" value="IF2_eIF5B"/>
    <property type="match status" value="1"/>
</dbReference>
<dbReference type="InterPro" id="IPR015760">
    <property type="entry name" value="TIF_IF2"/>
</dbReference>
<dbReference type="InterPro" id="IPR005225">
    <property type="entry name" value="Small_GTP-bd"/>
</dbReference>
<dbReference type="Gene3D" id="2.40.30.10">
    <property type="entry name" value="Translation factors"/>
    <property type="match status" value="2"/>
</dbReference>
<evidence type="ECO:0000256" key="8">
    <source>
        <dbReference type="ARBA" id="ARBA00025162"/>
    </source>
</evidence>
<dbReference type="Pfam" id="PF04760">
    <property type="entry name" value="IF2_N"/>
    <property type="match status" value="2"/>
</dbReference>
<keyword evidence="5 9" id="KW-0547">Nucleotide-binding</keyword>
<keyword evidence="7 9" id="KW-0342">GTP-binding</keyword>